<protein>
    <recommendedName>
        <fullName evidence="3">Molybdate ABC transporter substrate-binding protein</fullName>
    </recommendedName>
</protein>
<dbReference type="GO" id="GO:0030973">
    <property type="term" value="F:molybdate ion binding"/>
    <property type="evidence" value="ECO:0007669"/>
    <property type="project" value="TreeGrafter"/>
</dbReference>
<dbReference type="EMBL" id="MPRK01000026">
    <property type="protein sequence ID" value="OOZ42573.1"/>
    <property type="molecule type" value="Genomic_DNA"/>
</dbReference>
<proteinExistence type="predicted"/>
<dbReference type="Proteomes" id="UP000190198">
    <property type="component" value="Unassembled WGS sequence"/>
</dbReference>
<dbReference type="GO" id="GO:0015689">
    <property type="term" value="P:molybdate ion transport"/>
    <property type="evidence" value="ECO:0007669"/>
    <property type="project" value="TreeGrafter"/>
</dbReference>
<dbReference type="Gene3D" id="3.40.190.10">
    <property type="entry name" value="Periplasmic binding protein-like II"/>
    <property type="match status" value="2"/>
</dbReference>
<sequence length="192" mass="21370">MDEIVWLYEKQHGVKVSLIYAGTNTLLGTIQETNVGDIFLAGSKSYIKKAGDLVANSYYVAQHIPTFTVRKDNEKGLKNYTDLIEDGVQIAIANKEDENFRKNIAIIGSTVNELLSLVVDREVDAALVWTDMITWEEAAELTEIAITETVNKLNEIWIAELSTSKQPQKAEAFARFVATEGKAIFSRHGFGV</sequence>
<evidence type="ECO:0000313" key="1">
    <source>
        <dbReference type="EMBL" id="OOZ42573.1"/>
    </source>
</evidence>
<dbReference type="AlphaFoldDB" id="A0A1T2LBU8"/>
<evidence type="ECO:0008006" key="3">
    <source>
        <dbReference type="Google" id="ProtNLM"/>
    </source>
</evidence>
<dbReference type="RefSeq" id="WP_167367222.1">
    <property type="nucleotide sequence ID" value="NZ_MPRK01000026.1"/>
</dbReference>
<dbReference type="InterPro" id="IPR050682">
    <property type="entry name" value="ModA/WtpA"/>
</dbReference>
<evidence type="ECO:0000313" key="2">
    <source>
        <dbReference type="Proteomes" id="UP000190198"/>
    </source>
</evidence>
<reference evidence="1 2" key="1">
    <citation type="submission" date="2016-11" db="EMBL/GenBank/DDBJ databases">
        <title>Mixed transmission modes and dynamic genome evolution in an obligate animal-bacterial symbiosis.</title>
        <authorList>
            <person name="Russell S.L."/>
            <person name="Corbett-Detig R.B."/>
            <person name="Cavanaugh C.M."/>
        </authorList>
    </citation>
    <scope>NUCLEOTIDE SEQUENCE [LARGE SCALE GENOMIC DNA]</scope>
    <source>
        <strain evidence="1">Sp-SM6</strain>
    </source>
</reference>
<dbReference type="Pfam" id="PF13531">
    <property type="entry name" value="SBP_bac_11"/>
    <property type="match status" value="1"/>
</dbReference>
<dbReference type="PANTHER" id="PTHR30632">
    <property type="entry name" value="MOLYBDATE-BINDING PERIPLASMIC PROTEIN"/>
    <property type="match status" value="1"/>
</dbReference>
<keyword evidence="2" id="KW-1185">Reference proteome</keyword>
<comment type="caution">
    <text evidence="1">The sequence shown here is derived from an EMBL/GenBank/DDBJ whole genome shotgun (WGS) entry which is preliminary data.</text>
</comment>
<dbReference type="PANTHER" id="PTHR30632:SF0">
    <property type="entry name" value="SULFATE-BINDING PROTEIN"/>
    <property type="match status" value="1"/>
</dbReference>
<dbReference type="SUPFAM" id="SSF53850">
    <property type="entry name" value="Periplasmic binding protein-like II"/>
    <property type="match status" value="1"/>
</dbReference>
<organism evidence="1 2">
    <name type="scientific">Solemya elarraichensis gill symbiont</name>
    <dbReference type="NCBI Taxonomy" id="1918949"/>
    <lineage>
        <taxon>Bacteria</taxon>
        <taxon>Pseudomonadati</taxon>
        <taxon>Pseudomonadota</taxon>
        <taxon>Gammaproteobacteria</taxon>
        <taxon>sulfur-oxidizing symbionts</taxon>
    </lineage>
</organism>
<gene>
    <name evidence="1" type="ORF">BOW52_02560</name>
</gene>
<accession>A0A1T2LBU8</accession>
<name>A0A1T2LBU8_9GAMM</name>